<comment type="pathway">
    <text evidence="1">Amino-acid biosynthesis; L-phenylalanine biosynthesis; phenylpyruvate from prephenate: step 1/1.</text>
</comment>
<evidence type="ECO:0000256" key="4">
    <source>
        <dbReference type="ARBA" id="ARBA00022605"/>
    </source>
</evidence>
<evidence type="ECO:0000313" key="13">
    <source>
        <dbReference type="Proteomes" id="UP000242088"/>
    </source>
</evidence>
<gene>
    <name evidence="11" type="ORF">BUY44_06190</name>
    <name evidence="12" type="ORF">BUY47_07295</name>
</gene>
<keyword evidence="6" id="KW-0584">Phenylalanine biosynthesis</keyword>
<sequence length="269" mass="30211">MNLYYLGPKGTFSYLAAKQYSLEKEVIYSHCPQQNLYDVVKSVAENDDAIGIVPLENSIEGTINIIADSLIQQDVYAHGEIYVNIDFGLYANEGAQIEDITKVYSIAPAISQTIQYIHKHQFAYDYVDSTIQGLERISFTEAAIAPLGSGELYGFTPIDSHIQDYSLNITRFLVIKNHANFDKDGDNTILLISPKANKAGLLAKILNTFALFDINLSWIESRPMKQELGFYYFFVQTTTGKTKELDNVISILNNLNFKVKIIGVFNAYS</sequence>
<dbReference type="Gene3D" id="3.30.70.260">
    <property type="match status" value="1"/>
</dbReference>
<reference evidence="11" key="3">
    <citation type="submission" date="2018-03" db="EMBL/GenBank/DDBJ databases">
        <authorList>
            <person name="Keele B.F."/>
        </authorList>
    </citation>
    <scope>NUCLEOTIDE SEQUENCE</scope>
    <source>
        <strain evidence="11">SNUC 761</strain>
    </source>
</reference>
<dbReference type="InterPro" id="IPR002912">
    <property type="entry name" value="ACT_dom"/>
</dbReference>
<dbReference type="GO" id="GO:0004664">
    <property type="term" value="F:prephenate dehydratase activity"/>
    <property type="evidence" value="ECO:0007669"/>
    <property type="project" value="UniProtKB-EC"/>
</dbReference>
<evidence type="ECO:0000256" key="6">
    <source>
        <dbReference type="ARBA" id="ARBA00023222"/>
    </source>
</evidence>
<comment type="caution">
    <text evidence="11">The sequence shown here is derived from an EMBL/GenBank/DDBJ whole genome shotgun (WGS) entry which is preliminary data.</text>
</comment>
<protein>
    <recommendedName>
        <fullName evidence="3">Prephenate dehydratase</fullName>
        <ecNumber evidence="2">4.2.1.51</ecNumber>
    </recommendedName>
</protein>
<evidence type="ECO:0000256" key="3">
    <source>
        <dbReference type="ARBA" id="ARBA00021872"/>
    </source>
</evidence>
<evidence type="ECO:0000259" key="9">
    <source>
        <dbReference type="PROSITE" id="PS51171"/>
    </source>
</evidence>
<evidence type="ECO:0000313" key="12">
    <source>
        <dbReference type="EMBL" id="PTF13916.1"/>
    </source>
</evidence>
<dbReference type="AlphaFoldDB" id="A0A2K4DM99"/>
<name>A0A2K4DM99_9STAP</name>
<keyword evidence="4" id="KW-0028">Amino-acid biosynthesis</keyword>
<comment type="catalytic activity">
    <reaction evidence="8">
        <text>prephenate + H(+) = 3-phenylpyruvate + CO2 + H2O</text>
        <dbReference type="Rhea" id="RHEA:21648"/>
        <dbReference type="ChEBI" id="CHEBI:15377"/>
        <dbReference type="ChEBI" id="CHEBI:15378"/>
        <dbReference type="ChEBI" id="CHEBI:16526"/>
        <dbReference type="ChEBI" id="CHEBI:18005"/>
        <dbReference type="ChEBI" id="CHEBI:29934"/>
        <dbReference type="EC" id="4.2.1.51"/>
    </reaction>
</comment>
<dbReference type="RefSeq" id="WP_103166692.1">
    <property type="nucleotide sequence ID" value="NZ_CP130489.1"/>
</dbReference>
<dbReference type="PROSITE" id="PS51171">
    <property type="entry name" value="PREPHENATE_DEHYDR_3"/>
    <property type="match status" value="1"/>
</dbReference>
<dbReference type="CDD" id="cd04905">
    <property type="entry name" value="ACT_CM-PDT"/>
    <property type="match status" value="1"/>
</dbReference>
<keyword evidence="5" id="KW-0057">Aromatic amino acid biosynthesis</keyword>
<dbReference type="GO" id="GO:0005737">
    <property type="term" value="C:cytoplasm"/>
    <property type="evidence" value="ECO:0007669"/>
    <property type="project" value="TreeGrafter"/>
</dbReference>
<evidence type="ECO:0000313" key="14">
    <source>
        <dbReference type="Proteomes" id="UP000242547"/>
    </source>
</evidence>
<dbReference type="SUPFAM" id="SSF55021">
    <property type="entry name" value="ACT-like"/>
    <property type="match status" value="1"/>
</dbReference>
<dbReference type="EMBL" id="PYZL01000033">
    <property type="protein sequence ID" value="PTE73384.1"/>
    <property type="molecule type" value="Genomic_DNA"/>
</dbReference>
<organism evidence="11 14">
    <name type="scientific">Staphylococcus devriesei</name>
    <dbReference type="NCBI Taxonomy" id="586733"/>
    <lineage>
        <taxon>Bacteria</taxon>
        <taxon>Bacillati</taxon>
        <taxon>Bacillota</taxon>
        <taxon>Bacilli</taxon>
        <taxon>Bacillales</taxon>
        <taxon>Staphylococcaceae</taxon>
        <taxon>Staphylococcus</taxon>
    </lineage>
</organism>
<proteinExistence type="predicted"/>
<dbReference type="EMBL" id="PYZI01000007">
    <property type="protein sequence ID" value="PTF13916.1"/>
    <property type="molecule type" value="Genomic_DNA"/>
</dbReference>
<evidence type="ECO:0000259" key="10">
    <source>
        <dbReference type="PROSITE" id="PS51671"/>
    </source>
</evidence>
<dbReference type="EC" id="4.2.1.51" evidence="2"/>
<dbReference type="PANTHER" id="PTHR21022">
    <property type="entry name" value="PREPHENATE DEHYDRATASE P PROTEIN"/>
    <property type="match status" value="1"/>
</dbReference>
<dbReference type="Pfam" id="PF00800">
    <property type="entry name" value="PDT"/>
    <property type="match status" value="1"/>
</dbReference>
<dbReference type="GeneID" id="48887558"/>
<dbReference type="SUPFAM" id="SSF53850">
    <property type="entry name" value="Periplasmic binding protein-like II"/>
    <property type="match status" value="1"/>
</dbReference>
<reference evidence="13 14" key="1">
    <citation type="journal article" date="2016" name="Front. Microbiol.">
        <title>Comprehensive Phylogenetic Analysis of Bovine Non-aureus Staphylococci Species Based on Whole-Genome Sequencing.</title>
        <authorList>
            <person name="Naushad S."/>
            <person name="Barkema H.W."/>
            <person name="Luby C."/>
            <person name="Condas L.A."/>
            <person name="Nobrega D.B."/>
            <person name="Carson D.A."/>
            <person name="De Buck J."/>
        </authorList>
    </citation>
    <scope>NUCLEOTIDE SEQUENCE [LARGE SCALE GENOMIC DNA]</scope>
    <source>
        <strain evidence="12 13">SNUC 1409</strain>
        <strain evidence="11 14">SNUC 761</strain>
    </source>
</reference>
<evidence type="ECO:0000256" key="5">
    <source>
        <dbReference type="ARBA" id="ARBA00023141"/>
    </source>
</evidence>
<dbReference type="InterPro" id="IPR045865">
    <property type="entry name" value="ACT-like_dom_sf"/>
</dbReference>
<dbReference type="PROSITE" id="PS51671">
    <property type="entry name" value="ACT"/>
    <property type="match status" value="1"/>
</dbReference>
<evidence type="ECO:0000256" key="2">
    <source>
        <dbReference type="ARBA" id="ARBA00013147"/>
    </source>
</evidence>
<keyword evidence="13" id="KW-1185">Reference proteome</keyword>
<dbReference type="Proteomes" id="UP000242547">
    <property type="component" value="Unassembled WGS sequence"/>
</dbReference>
<keyword evidence="7" id="KW-0456">Lyase</keyword>
<dbReference type="GO" id="GO:0009094">
    <property type="term" value="P:L-phenylalanine biosynthetic process"/>
    <property type="evidence" value="ECO:0007669"/>
    <property type="project" value="UniProtKB-UniPathway"/>
</dbReference>
<dbReference type="InterPro" id="IPR001086">
    <property type="entry name" value="Preph_deHydtase"/>
</dbReference>
<reference evidence="12" key="2">
    <citation type="submission" date="2018-03" db="EMBL/GenBank/DDBJ databases">
        <authorList>
            <person name="Naushad S."/>
        </authorList>
    </citation>
    <scope>NUCLEOTIDE SEQUENCE</scope>
    <source>
        <strain evidence="12">SNUC 1409</strain>
    </source>
</reference>
<feature type="domain" description="ACT" evidence="10">
    <location>
        <begin position="190"/>
        <end position="264"/>
    </location>
</feature>
<evidence type="ECO:0000313" key="11">
    <source>
        <dbReference type="EMBL" id="PTE73384.1"/>
    </source>
</evidence>
<evidence type="ECO:0000256" key="8">
    <source>
        <dbReference type="ARBA" id="ARBA00047848"/>
    </source>
</evidence>
<dbReference type="Proteomes" id="UP000242088">
    <property type="component" value="Unassembled WGS sequence"/>
</dbReference>
<dbReference type="OrthoDB" id="9802281at2"/>
<evidence type="ECO:0000256" key="1">
    <source>
        <dbReference type="ARBA" id="ARBA00004741"/>
    </source>
</evidence>
<dbReference type="UniPathway" id="UPA00121">
    <property type="reaction ID" value="UER00345"/>
</dbReference>
<accession>A0A2K4DM99</accession>
<evidence type="ECO:0000256" key="7">
    <source>
        <dbReference type="ARBA" id="ARBA00023239"/>
    </source>
</evidence>
<dbReference type="PANTHER" id="PTHR21022:SF19">
    <property type="entry name" value="PREPHENATE DEHYDRATASE-RELATED"/>
    <property type="match status" value="1"/>
</dbReference>
<dbReference type="Gene3D" id="3.40.190.10">
    <property type="entry name" value="Periplasmic binding protein-like II"/>
    <property type="match status" value="2"/>
</dbReference>
<feature type="domain" description="Prephenate dehydratase" evidence="9">
    <location>
        <begin position="2"/>
        <end position="177"/>
    </location>
</feature>